<dbReference type="NCBIfam" id="NF041630">
    <property type="entry name" value="CBS_CbpB"/>
    <property type="match status" value="1"/>
</dbReference>
<dbReference type="InterPro" id="IPR051257">
    <property type="entry name" value="Diverse_CBS-Domain"/>
</dbReference>
<organism evidence="4 5">
    <name type="scientific">Terrilactibacillus laevilacticus</name>
    <dbReference type="NCBI Taxonomy" id="1380157"/>
    <lineage>
        <taxon>Bacteria</taxon>
        <taxon>Bacillati</taxon>
        <taxon>Bacillota</taxon>
        <taxon>Bacilli</taxon>
        <taxon>Bacillales</taxon>
        <taxon>Bacillaceae</taxon>
        <taxon>Terrilactibacillus</taxon>
    </lineage>
</organism>
<dbReference type="EMBL" id="JBHUMR010000008">
    <property type="protein sequence ID" value="MFD2617016.1"/>
    <property type="molecule type" value="Genomic_DNA"/>
</dbReference>
<dbReference type="SUPFAM" id="SSF54631">
    <property type="entry name" value="CBS-domain pair"/>
    <property type="match status" value="1"/>
</dbReference>
<accession>A0ABW5PQ67</accession>
<keyword evidence="1 2" id="KW-0129">CBS domain</keyword>
<evidence type="ECO:0000259" key="3">
    <source>
        <dbReference type="PROSITE" id="PS51371"/>
    </source>
</evidence>
<keyword evidence="5" id="KW-1185">Reference proteome</keyword>
<evidence type="ECO:0000313" key="5">
    <source>
        <dbReference type="Proteomes" id="UP001597458"/>
    </source>
</evidence>
<protein>
    <submittedName>
        <fullName evidence="4">Cyclic-di-AMP-binding protein CbpB</fullName>
    </submittedName>
</protein>
<gene>
    <name evidence="4" type="primary">cbpB</name>
    <name evidence="4" type="ORF">ACFSTF_06775</name>
</gene>
<name>A0ABW5PQ67_9BACI</name>
<dbReference type="PROSITE" id="PS51371">
    <property type="entry name" value="CBS"/>
    <property type="match status" value="1"/>
</dbReference>
<evidence type="ECO:0000256" key="2">
    <source>
        <dbReference type="PROSITE-ProRule" id="PRU00703"/>
    </source>
</evidence>
<dbReference type="RefSeq" id="WP_141189155.1">
    <property type="nucleotide sequence ID" value="NZ_JBHUMR010000008.1"/>
</dbReference>
<dbReference type="InterPro" id="IPR046342">
    <property type="entry name" value="CBS_dom_sf"/>
</dbReference>
<dbReference type="PANTHER" id="PTHR43080">
    <property type="entry name" value="CBS DOMAIN-CONTAINING PROTEIN CBSX3, MITOCHONDRIAL"/>
    <property type="match status" value="1"/>
</dbReference>
<evidence type="ECO:0000313" key="4">
    <source>
        <dbReference type="EMBL" id="MFD2617016.1"/>
    </source>
</evidence>
<dbReference type="CDD" id="cd04643">
    <property type="entry name" value="CBS_pair_bac"/>
    <property type="match status" value="1"/>
</dbReference>
<dbReference type="InterPro" id="IPR000644">
    <property type="entry name" value="CBS_dom"/>
</dbReference>
<dbReference type="Pfam" id="PF00571">
    <property type="entry name" value="CBS"/>
    <property type="match status" value="2"/>
</dbReference>
<dbReference type="Gene3D" id="3.10.580.10">
    <property type="entry name" value="CBS-domain"/>
    <property type="match status" value="1"/>
</dbReference>
<reference evidence="5" key="1">
    <citation type="journal article" date="2019" name="Int. J. Syst. Evol. Microbiol.">
        <title>The Global Catalogue of Microorganisms (GCM) 10K type strain sequencing project: providing services to taxonomists for standard genome sequencing and annotation.</title>
        <authorList>
            <consortium name="The Broad Institute Genomics Platform"/>
            <consortium name="The Broad Institute Genome Sequencing Center for Infectious Disease"/>
            <person name="Wu L."/>
            <person name="Ma J."/>
        </authorList>
    </citation>
    <scope>NUCLEOTIDE SEQUENCE [LARGE SCALE GENOMIC DNA]</scope>
    <source>
        <strain evidence="5">TISTR 2241</strain>
    </source>
</reference>
<sequence length="160" mass="18335">MLQSSFHSILKGNIIKCLIPVDEVANVQTDNPLEHALLVLVKTGYSAIPVLDQMYRLKGIISKTIILDNILGLERFEFEHLRSYKVADVMNANPPILRIDHTFQDALKMCIHHTFLCIENHDGEFMGILTRSSILRYVNHLFAIQKRPLFLPRDTEPLAE</sequence>
<dbReference type="PANTHER" id="PTHR43080:SF30">
    <property type="entry name" value="CYCLIC DI-AMP RECEPTOR B"/>
    <property type="match status" value="1"/>
</dbReference>
<proteinExistence type="predicted"/>
<feature type="domain" description="CBS" evidence="3">
    <location>
        <begin position="18"/>
        <end position="78"/>
    </location>
</feature>
<evidence type="ECO:0000256" key="1">
    <source>
        <dbReference type="ARBA" id="ARBA00023122"/>
    </source>
</evidence>
<dbReference type="SMART" id="SM00116">
    <property type="entry name" value="CBS"/>
    <property type="match status" value="2"/>
</dbReference>
<dbReference type="Proteomes" id="UP001597458">
    <property type="component" value="Unassembled WGS sequence"/>
</dbReference>
<comment type="caution">
    <text evidence="4">The sequence shown here is derived from an EMBL/GenBank/DDBJ whole genome shotgun (WGS) entry which is preliminary data.</text>
</comment>
<dbReference type="InterPro" id="IPR048125">
    <property type="entry name" value="CBS_CbpB"/>
</dbReference>